<reference evidence="1 2" key="1">
    <citation type="submission" date="2023-04" db="EMBL/GenBank/DDBJ databases">
        <title>A novel species of the genus Streptomyces: Streptomyces pakalii sp. nov. isolated from a Mexican soil jungle.</title>
        <authorList>
            <person name="Chavez-Hernandez M.A."/>
            <person name="Ortiz-Alvarez J."/>
            <person name="Villa-Tanaca L."/>
            <person name="Hernandez-Rodriguez C."/>
        </authorList>
    </citation>
    <scope>NUCLEOTIDE SEQUENCE [LARGE SCALE GENOMIC DNA]</scope>
    <source>
        <strain evidence="1 2">ENCB-J15</strain>
    </source>
</reference>
<protein>
    <submittedName>
        <fullName evidence="1">Uncharacterized protein</fullName>
    </submittedName>
</protein>
<accession>A0ABT7DG20</accession>
<gene>
    <name evidence="1" type="ORF">P5W92_29445</name>
</gene>
<dbReference type="RefSeq" id="WP_283899775.1">
    <property type="nucleotide sequence ID" value="NZ_JARWAF010000015.1"/>
</dbReference>
<dbReference type="EMBL" id="JARWAF010000015">
    <property type="protein sequence ID" value="MDJ1644508.1"/>
    <property type="molecule type" value="Genomic_DNA"/>
</dbReference>
<evidence type="ECO:0000313" key="2">
    <source>
        <dbReference type="Proteomes" id="UP001237194"/>
    </source>
</evidence>
<sequence length="207" mass="23009">MSVPAPYVAAVSSDLAPLETDLCVEVPRNGVPRIAYVKPRPGDRDAHGNLWGRHDRVTGGRVLFGEMDAERQRECMEGLLCQICGQPAEREGGTLFFEWQRPDAPPMQLNRIRTDMPPLCPTCVPVSLRYCPHLRDSPSAVLLRVRKSIPCGVGGTIYQVSPDMNHWIPSFADAYSSYNKPRHPGMLAVRMFRKLRGVTVVAPECLA</sequence>
<proteinExistence type="predicted"/>
<keyword evidence="2" id="KW-1185">Reference proteome</keyword>
<name>A0ABT7DG20_9ACTN</name>
<evidence type="ECO:0000313" key="1">
    <source>
        <dbReference type="EMBL" id="MDJ1644508.1"/>
    </source>
</evidence>
<organism evidence="1 2">
    <name type="scientific">Streptomyces pakalii</name>
    <dbReference type="NCBI Taxonomy" id="3036494"/>
    <lineage>
        <taxon>Bacteria</taxon>
        <taxon>Bacillati</taxon>
        <taxon>Actinomycetota</taxon>
        <taxon>Actinomycetes</taxon>
        <taxon>Kitasatosporales</taxon>
        <taxon>Streptomycetaceae</taxon>
        <taxon>Streptomyces</taxon>
    </lineage>
</organism>
<dbReference type="Proteomes" id="UP001237194">
    <property type="component" value="Unassembled WGS sequence"/>
</dbReference>
<comment type="caution">
    <text evidence="1">The sequence shown here is derived from an EMBL/GenBank/DDBJ whole genome shotgun (WGS) entry which is preliminary data.</text>
</comment>